<keyword evidence="1" id="KW-0732">Signal</keyword>
<keyword evidence="2" id="KW-1133">Transmembrane helix</keyword>
<reference evidence="3" key="1">
    <citation type="submission" date="2021-03" db="EMBL/GenBank/DDBJ databases">
        <title>Chromosome level genome of the anhydrobiotic midge Polypedilum vanderplanki.</title>
        <authorList>
            <person name="Yoshida Y."/>
            <person name="Kikawada T."/>
            <person name="Gusev O."/>
        </authorList>
    </citation>
    <scope>NUCLEOTIDE SEQUENCE</scope>
    <source>
        <strain evidence="3">NIAS01</strain>
        <tissue evidence="3">Whole body or cell culture</tissue>
    </source>
</reference>
<dbReference type="OrthoDB" id="6022531at2759"/>
<sequence>MKSVFLLEINSDDLKPFKKIHFISLDSNLIRILPKDLFQHNKNLEMIILSNNRIQLIHPTAFDNLNNLKTLDLINNVCIFKTLNATKDVFIEGSRCIKAQKNKSKDKKNEKECVSNKTKTEKDKNKICESERVCYSSYIFNAIQFLIIISIILIFGFIIIKIEKSQMNKNNPIQNTEIEMSLNNPVYIDQDHEDAIYEEVP</sequence>
<organism evidence="3 4">
    <name type="scientific">Polypedilum vanderplanki</name>
    <name type="common">Sleeping chironomid midge</name>
    <dbReference type="NCBI Taxonomy" id="319348"/>
    <lineage>
        <taxon>Eukaryota</taxon>
        <taxon>Metazoa</taxon>
        <taxon>Ecdysozoa</taxon>
        <taxon>Arthropoda</taxon>
        <taxon>Hexapoda</taxon>
        <taxon>Insecta</taxon>
        <taxon>Pterygota</taxon>
        <taxon>Neoptera</taxon>
        <taxon>Endopterygota</taxon>
        <taxon>Diptera</taxon>
        <taxon>Nematocera</taxon>
        <taxon>Chironomoidea</taxon>
        <taxon>Chironomidae</taxon>
        <taxon>Chironominae</taxon>
        <taxon>Polypedilum</taxon>
        <taxon>Polypedilum</taxon>
    </lineage>
</organism>
<evidence type="ECO:0000313" key="3">
    <source>
        <dbReference type="EMBL" id="KAG5667531.1"/>
    </source>
</evidence>
<dbReference type="Proteomes" id="UP001107558">
    <property type="component" value="Chromosome 4"/>
</dbReference>
<evidence type="ECO:0000313" key="4">
    <source>
        <dbReference type="Proteomes" id="UP001107558"/>
    </source>
</evidence>
<dbReference type="EMBL" id="JADBJN010000004">
    <property type="protein sequence ID" value="KAG5667531.1"/>
    <property type="molecule type" value="Genomic_DNA"/>
</dbReference>
<dbReference type="PANTHER" id="PTHR24373">
    <property type="entry name" value="SLIT RELATED LEUCINE-RICH REPEAT NEURONAL PROTEIN"/>
    <property type="match status" value="1"/>
</dbReference>
<dbReference type="GO" id="GO:0031012">
    <property type="term" value="C:extracellular matrix"/>
    <property type="evidence" value="ECO:0007669"/>
    <property type="project" value="TreeGrafter"/>
</dbReference>
<dbReference type="InterPro" id="IPR050328">
    <property type="entry name" value="Dev_Immune_Receptor"/>
</dbReference>
<dbReference type="Gene3D" id="3.80.10.10">
    <property type="entry name" value="Ribonuclease Inhibitor"/>
    <property type="match status" value="1"/>
</dbReference>
<comment type="caution">
    <text evidence="3">The sequence shown here is derived from an EMBL/GenBank/DDBJ whole genome shotgun (WGS) entry which is preliminary data.</text>
</comment>
<evidence type="ECO:0000256" key="2">
    <source>
        <dbReference type="SAM" id="Phobius"/>
    </source>
</evidence>
<dbReference type="InterPro" id="IPR001611">
    <property type="entry name" value="Leu-rich_rpt"/>
</dbReference>
<feature type="transmembrane region" description="Helical" evidence="2">
    <location>
        <begin position="138"/>
        <end position="160"/>
    </location>
</feature>
<keyword evidence="4" id="KW-1185">Reference proteome</keyword>
<accession>A0A9J6BDC3</accession>
<gene>
    <name evidence="3" type="ORF">PVAND_015510</name>
</gene>
<keyword evidence="2" id="KW-0812">Transmembrane</keyword>
<dbReference type="AlphaFoldDB" id="A0A9J6BDC3"/>
<name>A0A9J6BDC3_POLVA</name>
<dbReference type="InterPro" id="IPR032675">
    <property type="entry name" value="LRR_dom_sf"/>
</dbReference>
<evidence type="ECO:0000256" key="1">
    <source>
        <dbReference type="ARBA" id="ARBA00022729"/>
    </source>
</evidence>
<dbReference type="GO" id="GO:0005615">
    <property type="term" value="C:extracellular space"/>
    <property type="evidence" value="ECO:0007669"/>
    <property type="project" value="TreeGrafter"/>
</dbReference>
<dbReference type="SUPFAM" id="SSF52058">
    <property type="entry name" value="L domain-like"/>
    <property type="match status" value="1"/>
</dbReference>
<keyword evidence="2" id="KW-0472">Membrane</keyword>
<protein>
    <submittedName>
        <fullName evidence="3">Uncharacterized protein</fullName>
    </submittedName>
</protein>
<dbReference type="Pfam" id="PF13855">
    <property type="entry name" value="LRR_8"/>
    <property type="match status" value="1"/>
</dbReference>
<dbReference type="PANTHER" id="PTHR24373:SF370">
    <property type="entry name" value="FISH-LIPS, ISOFORM E"/>
    <property type="match status" value="1"/>
</dbReference>
<proteinExistence type="predicted"/>